<dbReference type="Gene3D" id="1.20.1730.10">
    <property type="entry name" value="Sodium/glucose cotransporter"/>
    <property type="match status" value="1"/>
</dbReference>
<dbReference type="NCBIfam" id="NF041832">
    <property type="entry name" value="near_NosP_CTERM"/>
    <property type="match status" value="1"/>
</dbReference>
<sequence>MLHSWAVVTATLFYFGLLFAVATFGDRKRPSWMTGRARPFIFSFSIAVYCTAMTFFGSIGLAVRHGLEFSALYVGPILVFALGSPLLTRLARIARSQNITSVADFISARYGKSQSLATLVTIGAVIGVVPYISVQLRAISQVVGAMLEKEGVQPATLSADLPLVVALVLAVFAILFGTRRVNASESQHGLMLAVAMESVLKLLAFLTVGIFVTWFMFNGPDDLIERAAFVNLLGPFEQMPRPSIWVAVALISVAGTILLPRQFHVTIVENTGEREMRYAAWLVPIYMIAINLFVVPLAIGGMLMFGDGSTSPDLYVVTLPLSAGANSIAMVAFVGGLSAATTMVIVEAVALAIMVSNNLVFPLMVRRQKREIDDVRGFLLVMRRLSILSILLLAFAYQGFATTRPLVQTGLISFAAIAQFAPAFFGGMIWRRATARGALLAIGGGLAVWAYTLLLPSLGPNLLGDHMLSEGPLGLGWLRPQALFGLNIDPLVNGVFWSLAVNLFAYVAGSLSTTPSPLERLQANAFIGNSDADMAQSFRGWHAPVSVGQLRQTLGRYLGEGAVDEALRAFEQKRNTELADSDKADVHLLRYAEHLLAGAIGTSSSRLVLSLLLRHGAMSKTGAIKLLDDASMALQYSRDLLQTAMDHAHHGMVVLDQDMTLVCWNREYARIFSIPPELLKVGTPVDAIMRSIAVRGIYGPGSVDEHLAERMERISGRAGVYRTVVFPTNRVIETRIDGMPDGGLVGTFTDVTETVEAERALEERVNERTRELVHLNQELSRAKAAADTANFSKTRFLAAASHDILQPLNAARLYVSSLAERADNGPNQGLVGNIDAALQSVEEIFSTLLDISRLDAGALKPDISTFQLGDVLRALELEFTPLATAKDLRLTISGGSYWVTTDRRLLRRVLQNLVSNAVKYTPRGRVLVGCRRRGSKLVVEVCDTGLGIAPSKQKLIFREFQRLESGARVATGLGLGLSIVERITRVLDLPLKMHSVPERGSSFRVEVPRAEPPEEKTLLVPASATPPGLALTGMRILCIDNEPAILEGMQILLTGWGCVVHEAPTLQAALLKLQQFGAPDVVIADYHLDHGDGIEAVGKIRREIERDIPAILITADRGAAVREAANRDGITVLHKPLRPASLRALLGQYRLARSAAE</sequence>
<feature type="domain" description="Histidine kinase" evidence="14">
    <location>
        <begin position="799"/>
        <end position="1011"/>
    </location>
</feature>
<dbReference type="InterPro" id="IPR005467">
    <property type="entry name" value="His_kinase_dom"/>
</dbReference>
<feature type="modified residue" description="4-aspartylphosphate" evidence="11">
    <location>
        <position position="1085"/>
    </location>
</feature>
<evidence type="ECO:0000259" key="14">
    <source>
        <dbReference type="PROSITE" id="PS50109"/>
    </source>
</evidence>
<feature type="transmembrane region" description="Helical" evidence="13">
    <location>
        <begin position="37"/>
        <end position="63"/>
    </location>
</feature>
<dbReference type="PANTHER" id="PTHR43047:SF9">
    <property type="entry name" value="HISTIDINE KINASE"/>
    <property type="match status" value="1"/>
</dbReference>
<feature type="transmembrane region" description="Helical" evidence="13">
    <location>
        <begin position="325"/>
        <end position="356"/>
    </location>
</feature>
<feature type="transmembrane region" description="Helical" evidence="13">
    <location>
        <begin position="242"/>
        <end position="259"/>
    </location>
</feature>
<dbReference type="Pfam" id="PF12860">
    <property type="entry name" value="PAS_7"/>
    <property type="match status" value="1"/>
</dbReference>
<accession>A0ABU4RNK1</accession>
<evidence type="ECO:0000256" key="2">
    <source>
        <dbReference type="ARBA" id="ARBA00004141"/>
    </source>
</evidence>
<evidence type="ECO:0000259" key="15">
    <source>
        <dbReference type="PROSITE" id="PS50110"/>
    </source>
</evidence>
<dbReference type="SMART" id="SM00388">
    <property type="entry name" value="HisKA"/>
    <property type="match status" value="1"/>
</dbReference>
<comment type="catalytic activity">
    <reaction evidence="1">
        <text>ATP + protein L-histidine = ADP + protein N-phospho-L-histidine.</text>
        <dbReference type="EC" id="2.7.13.3"/>
    </reaction>
</comment>
<dbReference type="InterPro" id="IPR038377">
    <property type="entry name" value="Na/Glc_symporter_sf"/>
</dbReference>
<dbReference type="InterPro" id="IPR035965">
    <property type="entry name" value="PAS-like_dom_sf"/>
</dbReference>
<dbReference type="CDD" id="cd00082">
    <property type="entry name" value="HisKA"/>
    <property type="match status" value="1"/>
</dbReference>
<dbReference type="PROSITE" id="PS50283">
    <property type="entry name" value="NA_SOLUT_SYMP_3"/>
    <property type="match status" value="1"/>
</dbReference>
<dbReference type="SMART" id="SM00387">
    <property type="entry name" value="HATPase_c"/>
    <property type="match status" value="1"/>
</dbReference>
<dbReference type="Pfam" id="PF00072">
    <property type="entry name" value="Response_reg"/>
    <property type="match status" value="1"/>
</dbReference>
<comment type="caution">
    <text evidence="16">The sequence shown here is derived from an EMBL/GenBank/DDBJ whole genome shotgun (WGS) entry which is preliminary data.</text>
</comment>
<dbReference type="SUPFAM" id="SSF55785">
    <property type="entry name" value="PYP-like sensor domain (PAS domain)"/>
    <property type="match status" value="1"/>
</dbReference>
<evidence type="ECO:0000256" key="7">
    <source>
        <dbReference type="ARBA" id="ARBA00022692"/>
    </source>
</evidence>
<evidence type="ECO:0000256" key="11">
    <source>
        <dbReference type="PROSITE-ProRule" id="PRU00169"/>
    </source>
</evidence>
<evidence type="ECO:0000256" key="4">
    <source>
        <dbReference type="ARBA" id="ARBA00012438"/>
    </source>
</evidence>
<keyword evidence="8 16" id="KW-0418">Kinase</keyword>
<dbReference type="PROSITE" id="PS50110">
    <property type="entry name" value="RESPONSE_REGULATORY"/>
    <property type="match status" value="1"/>
</dbReference>
<gene>
    <name evidence="16" type="ORF">SCD90_10050</name>
</gene>
<dbReference type="Pfam" id="PF02518">
    <property type="entry name" value="HATPase_c"/>
    <property type="match status" value="1"/>
</dbReference>
<evidence type="ECO:0000313" key="16">
    <source>
        <dbReference type="EMBL" id="MDX6806408.1"/>
    </source>
</evidence>
<feature type="transmembrane region" description="Helical" evidence="13">
    <location>
        <begin position="190"/>
        <end position="217"/>
    </location>
</feature>
<dbReference type="PROSITE" id="PS50109">
    <property type="entry name" value="HIS_KIN"/>
    <property type="match status" value="1"/>
</dbReference>
<keyword evidence="10 13" id="KW-0472">Membrane</keyword>
<keyword evidence="5 11" id="KW-0597">Phosphoprotein</keyword>
<feature type="coiled-coil region" evidence="12">
    <location>
        <begin position="758"/>
        <end position="785"/>
    </location>
</feature>
<dbReference type="RefSeq" id="WP_319844537.1">
    <property type="nucleotide sequence ID" value="NZ_JAXAFJ010000005.1"/>
</dbReference>
<dbReference type="Gene3D" id="1.10.287.130">
    <property type="match status" value="1"/>
</dbReference>
<evidence type="ECO:0000256" key="10">
    <source>
        <dbReference type="ARBA" id="ARBA00023136"/>
    </source>
</evidence>
<dbReference type="Gene3D" id="3.30.565.10">
    <property type="entry name" value="Histidine kinase-like ATPase, C-terminal domain"/>
    <property type="match status" value="1"/>
</dbReference>
<dbReference type="GO" id="GO:0016301">
    <property type="term" value="F:kinase activity"/>
    <property type="evidence" value="ECO:0007669"/>
    <property type="project" value="UniProtKB-KW"/>
</dbReference>
<keyword evidence="12" id="KW-0175">Coiled coil</keyword>
<dbReference type="CDD" id="cd10322">
    <property type="entry name" value="SLC5sbd"/>
    <property type="match status" value="1"/>
</dbReference>
<reference evidence="16 17" key="1">
    <citation type="submission" date="2023-11" db="EMBL/GenBank/DDBJ databases">
        <authorList>
            <person name="Bao R."/>
        </authorList>
    </citation>
    <scope>NUCLEOTIDE SEQUENCE [LARGE SCALE GENOMIC DNA]</scope>
    <source>
        <strain evidence="16 17">PJ23</strain>
    </source>
</reference>
<keyword evidence="6" id="KW-0808">Transferase</keyword>
<dbReference type="InterPro" id="IPR036890">
    <property type="entry name" value="HATPase_C_sf"/>
</dbReference>
<name>A0ABU4RNK1_9HYPH</name>
<evidence type="ECO:0000256" key="1">
    <source>
        <dbReference type="ARBA" id="ARBA00000085"/>
    </source>
</evidence>
<dbReference type="InterPro" id="IPR003594">
    <property type="entry name" value="HATPase_dom"/>
</dbReference>
<keyword evidence="17" id="KW-1185">Reference proteome</keyword>
<dbReference type="InterPro" id="IPR001789">
    <property type="entry name" value="Sig_transdc_resp-reg_receiver"/>
</dbReference>
<dbReference type="SUPFAM" id="SSF52172">
    <property type="entry name" value="CheY-like"/>
    <property type="match status" value="1"/>
</dbReference>
<evidence type="ECO:0000256" key="12">
    <source>
        <dbReference type="SAM" id="Coils"/>
    </source>
</evidence>
<evidence type="ECO:0000256" key="13">
    <source>
        <dbReference type="SAM" id="Phobius"/>
    </source>
</evidence>
<feature type="transmembrane region" description="Helical" evidence="13">
    <location>
        <begin position="6"/>
        <end position="25"/>
    </location>
</feature>
<dbReference type="InterPro" id="IPR011006">
    <property type="entry name" value="CheY-like_superfamily"/>
</dbReference>
<dbReference type="Pfam" id="PF00512">
    <property type="entry name" value="HisKA"/>
    <property type="match status" value="1"/>
</dbReference>
<dbReference type="Gene3D" id="3.30.450.20">
    <property type="entry name" value="PAS domain"/>
    <property type="match status" value="1"/>
</dbReference>
<dbReference type="Proteomes" id="UP001274321">
    <property type="component" value="Unassembled WGS sequence"/>
</dbReference>
<evidence type="ECO:0000256" key="6">
    <source>
        <dbReference type="ARBA" id="ARBA00022679"/>
    </source>
</evidence>
<evidence type="ECO:0000256" key="5">
    <source>
        <dbReference type="ARBA" id="ARBA00022553"/>
    </source>
</evidence>
<dbReference type="Gene3D" id="3.40.50.2300">
    <property type="match status" value="1"/>
</dbReference>
<dbReference type="EMBL" id="JAXAFJ010000005">
    <property type="protein sequence ID" value="MDX6806408.1"/>
    <property type="molecule type" value="Genomic_DNA"/>
</dbReference>
<keyword evidence="7 13" id="KW-0812">Transmembrane</keyword>
<dbReference type="PANTHER" id="PTHR43047">
    <property type="entry name" value="TWO-COMPONENT HISTIDINE PROTEIN KINASE"/>
    <property type="match status" value="1"/>
</dbReference>
<dbReference type="CDD" id="cd00156">
    <property type="entry name" value="REC"/>
    <property type="match status" value="1"/>
</dbReference>
<feature type="transmembrane region" description="Helical" evidence="13">
    <location>
        <begin position="377"/>
        <end position="400"/>
    </location>
</feature>
<feature type="transmembrane region" description="Helical" evidence="13">
    <location>
        <begin position="280"/>
        <end position="305"/>
    </location>
</feature>
<organism evidence="16 17">
    <name type="scientific">Terrihabitans rhizophilus</name>
    <dbReference type="NCBI Taxonomy" id="3092662"/>
    <lineage>
        <taxon>Bacteria</taxon>
        <taxon>Pseudomonadati</taxon>
        <taxon>Pseudomonadota</taxon>
        <taxon>Alphaproteobacteria</taxon>
        <taxon>Hyphomicrobiales</taxon>
        <taxon>Terrihabitans</taxon>
    </lineage>
</organism>
<keyword evidence="9 13" id="KW-1133">Transmembrane helix</keyword>
<dbReference type="SUPFAM" id="SSF55874">
    <property type="entry name" value="ATPase domain of HSP90 chaperone/DNA topoisomerase II/histidine kinase"/>
    <property type="match status" value="1"/>
</dbReference>
<feature type="transmembrane region" description="Helical" evidence="13">
    <location>
        <begin position="406"/>
        <end position="425"/>
    </location>
</feature>
<dbReference type="InterPro" id="IPR001734">
    <property type="entry name" value="Na/solute_symporter"/>
</dbReference>
<evidence type="ECO:0000256" key="9">
    <source>
        <dbReference type="ARBA" id="ARBA00022989"/>
    </source>
</evidence>
<comment type="similarity">
    <text evidence="3">Belongs to the sodium:solute symporter (SSF) (TC 2.A.21) family.</text>
</comment>
<feature type="transmembrane region" description="Helical" evidence="13">
    <location>
        <begin position="159"/>
        <end position="178"/>
    </location>
</feature>
<dbReference type="InterPro" id="IPR004358">
    <property type="entry name" value="Sig_transdc_His_kin-like_C"/>
</dbReference>
<protein>
    <recommendedName>
        <fullName evidence="4">histidine kinase</fullName>
        <ecNumber evidence="4">2.7.13.3</ecNumber>
    </recommendedName>
</protein>
<dbReference type="SMART" id="SM00448">
    <property type="entry name" value="REC"/>
    <property type="match status" value="1"/>
</dbReference>
<feature type="domain" description="Response regulatory" evidence="15">
    <location>
        <begin position="1035"/>
        <end position="1150"/>
    </location>
</feature>
<dbReference type="InterPro" id="IPR003661">
    <property type="entry name" value="HisK_dim/P_dom"/>
</dbReference>
<evidence type="ECO:0000313" key="17">
    <source>
        <dbReference type="Proteomes" id="UP001274321"/>
    </source>
</evidence>
<proteinExistence type="inferred from homology"/>
<dbReference type="SUPFAM" id="SSF47384">
    <property type="entry name" value="Homodimeric domain of signal transducing histidine kinase"/>
    <property type="match status" value="1"/>
</dbReference>
<feature type="transmembrane region" description="Helical" evidence="13">
    <location>
        <begin position="69"/>
        <end position="87"/>
    </location>
</feature>
<dbReference type="EC" id="2.7.13.3" evidence="4"/>
<evidence type="ECO:0000256" key="3">
    <source>
        <dbReference type="ARBA" id="ARBA00006434"/>
    </source>
</evidence>
<evidence type="ECO:0000256" key="8">
    <source>
        <dbReference type="ARBA" id="ARBA00022777"/>
    </source>
</evidence>
<feature type="transmembrane region" description="Helical" evidence="13">
    <location>
        <begin position="116"/>
        <end position="139"/>
    </location>
</feature>
<dbReference type="InterPro" id="IPR036097">
    <property type="entry name" value="HisK_dim/P_sf"/>
</dbReference>
<dbReference type="PRINTS" id="PR00344">
    <property type="entry name" value="BCTRLSENSOR"/>
</dbReference>
<comment type="subcellular location">
    <subcellularLocation>
        <location evidence="2">Membrane</location>
        <topology evidence="2">Multi-pass membrane protein</topology>
    </subcellularLocation>
</comment>
<feature type="transmembrane region" description="Helical" evidence="13">
    <location>
        <begin position="437"/>
        <end position="458"/>
    </location>
</feature>